<gene>
    <name evidence="3" type="primary">ugpQ_3</name>
    <name evidence="3" type="ORF">Mal52_40780</name>
</gene>
<name>A0A517ZT04_9PLAN</name>
<keyword evidence="4" id="KW-1185">Reference proteome</keyword>
<organism evidence="3 4">
    <name type="scientific">Symmachiella dynata</name>
    <dbReference type="NCBI Taxonomy" id="2527995"/>
    <lineage>
        <taxon>Bacteria</taxon>
        <taxon>Pseudomonadati</taxon>
        <taxon>Planctomycetota</taxon>
        <taxon>Planctomycetia</taxon>
        <taxon>Planctomycetales</taxon>
        <taxon>Planctomycetaceae</taxon>
        <taxon>Symmachiella</taxon>
    </lineage>
</organism>
<protein>
    <submittedName>
        <fullName evidence="3">Glycerophosphoryl diester phosphodiesterase</fullName>
        <ecNumber evidence="3">3.1.4.46</ecNumber>
    </submittedName>
</protein>
<dbReference type="EC" id="3.1.4.46" evidence="3"/>
<dbReference type="PROSITE" id="PS51704">
    <property type="entry name" value="GP_PDE"/>
    <property type="match status" value="1"/>
</dbReference>
<evidence type="ECO:0000313" key="3">
    <source>
        <dbReference type="EMBL" id="QDU45584.1"/>
    </source>
</evidence>
<dbReference type="InterPro" id="IPR030395">
    <property type="entry name" value="GP_PDE_dom"/>
</dbReference>
<dbReference type="SUPFAM" id="SSF51695">
    <property type="entry name" value="PLC-like phosphodiesterases"/>
    <property type="match status" value="1"/>
</dbReference>
<dbReference type="CDD" id="cd08582">
    <property type="entry name" value="GDPD_like_2"/>
    <property type="match status" value="1"/>
</dbReference>
<dbReference type="GO" id="GO:0006629">
    <property type="term" value="P:lipid metabolic process"/>
    <property type="evidence" value="ECO:0007669"/>
    <property type="project" value="InterPro"/>
</dbReference>
<feature type="chain" id="PRO_5022163612" evidence="1">
    <location>
        <begin position="25"/>
        <end position="295"/>
    </location>
</feature>
<dbReference type="RefSeq" id="WP_145378071.1">
    <property type="nucleotide sequence ID" value="NZ_CP036276.1"/>
</dbReference>
<evidence type="ECO:0000259" key="2">
    <source>
        <dbReference type="PROSITE" id="PS51704"/>
    </source>
</evidence>
<feature type="domain" description="GP-PDE" evidence="2">
    <location>
        <begin position="37"/>
        <end position="282"/>
    </location>
</feature>
<dbReference type="PANTHER" id="PTHR46211:SF1">
    <property type="entry name" value="GLYCEROPHOSPHODIESTER PHOSPHODIESTERASE, CYTOPLASMIC"/>
    <property type="match status" value="1"/>
</dbReference>
<dbReference type="AlphaFoldDB" id="A0A517ZT04"/>
<accession>A0A517ZT04</accession>
<dbReference type="Proteomes" id="UP000319383">
    <property type="component" value="Chromosome"/>
</dbReference>
<proteinExistence type="predicted"/>
<dbReference type="EMBL" id="CP036276">
    <property type="protein sequence ID" value="QDU45584.1"/>
    <property type="molecule type" value="Genomic_DNA"/>
</dbReference>
<sequence length="295" mass="32206" precursor="true">MPMMPRFRYIASLTVLAVVSTILAPPSDAEDRVQSRPLIVAHRGASHDAPENTLAAFRLAWEKGADVIEGDFYLTSDGHIVCIHDGTTKKTAGVELDVAKSTLAELRQLDVGRWKDERFAGERIPTIEEVLSIVPEGKAILIEVKCGPEIVPQLKAALAASPLKPEQTIVIAFDDKVVAATKQQIPGIKAYWLTGFKKKKLGRGFKPSPAKVMATLKRIGADGLDTHANEQVIDAEFVKMLRDAGMEFHTWTVNDPAVAARFRELGVDSITTDRPAFLREELSKLPQPVPSGNAP</sequence>
<reference evidence="3 4" key="1">
    <citation type="submission" date="2019-02" db="EMBL/GenBank/DDBJ databases">
        <title>Deep-cultivation of Planctomycetes and their phenomic and genomic characterization uncovers novel biology.</title>
        <authorList>
            <person name="Wiegand S."/>
            <person name="Jogler M."/>
            <person name="Boedeker C."/>
            <person name="Pinto D."/>
            <person name="Vollmers J."/>
            <person name="Rivas-Marin E."/>
            <person name="Kohn T."/>
            <person name="Peeters S.H."/>
            <person name="Heuer A."/>
            <person name="Rast P."/>
            <person name="Oberbeckmann S."/>
            <person name="Bunk B."/>
            <person name="Jeske O."/>
            <person name="Meyerdierks A."/>
            <person name="Storesund J.E."/>
            <person name="Kallscheuer N."/>
            <person name="Luecker S."/>
            <person name="Lage O.M."/>
            <person name="Pohl T."/>
            <person name="Merkel B.J."/>
            <person name="Hornburger P."/>
            <person name="Mueller R.-W."/>
            <person name="Bruemmer F."/>
            <person name="Labrenz M."/>
            <person name="Spormann A.M."/>
            <person name="Op den Camp H."/>
            <person name="Overmann J."/>
            <person name="Amann R."/>
            <person name="Jetten M.S.M."/>
            <person name="Mascher T."/>
            <person name="Medema M.H."/>
            <person name="Devos D.P."/>
            <person name="Kaster A.-K."/>
            <person name="Ovreas L."/>
            <person name="Rohde M."/>
            <person name="Galperin M.Y."/>
            <person name="Jogler C."/>
        </authorList>
    </citation>
    <scope>NUCLEOTIDE SEQUENCE [LARGE SCALE GENOMIC DNA]</scope>
    <source>
        <strain evidence="3 4">Mal52</strain>
    </source>
</reference>
<evidence type="ECO:0000256" key="1">
    <source>
        <dbReference type="SAM" id="SignalP"/>
    </source>
</evidence>
<dbReference type="KEGG" id="sdyn:Mal52_40780"/>
<feature type="signal peptide" evidence="1">
    <location>
        <begin position="1"/>
        <end position="24"/>
    </location>
</feature>
<dbReference type="InterPro" id="IPR017946">
    <property type="entry name" value="PLC-like_Pdiesterase_TIM-brl"/>
</dbReference>
<dbReference type="Gene3D" id="3.20.20.190">
    <property type="entry name" value="Phosphatidylinositol (PI) phosphodiesterase"/>
    <property type="match status" value="1"/>
</dbReference>
<dbReference type="Pfam" id="PF03009">
    <property type="entry name" value="GDPD"/>
    <property type="match status" value="1"/>
</dbReference>
<keyword evidence="1" id="KW-0732">Signal</keyword>
<evidence type="ECO:0000313" key="4">
    <source>
        <dbReference type="Proteomes" id="UP000319383"/>
    </source>
</evidence>
<dbReference type="GO" id="GO:0008889">
    <property type="term" value="F:glycerophosphodiester phosphodiesterase activity"/>
    <property type="evidence" value="ECO:0007669"/>
    <property type="project" value="UniProtKB-EC"/>
</dbReference>
<keyword evidence="3" id="KW-0378">Hydrolase</keyword>
<dbReference type="PANTHER" id="PTHR46211">
    <property type="entry name" value="GLYCEROPHOSPHORYL DIESTER PHOSPHODIESTERASE"/>
    <property type="match status" value="1"/>
</dbReference>